<dbReference type="InterPro" id="IPR029063">
    <property type="entry name" value="SAM-dependent_MTases_sf"/>
</dbReference>
<keyword evidence="3" id="KW-1185">Reference proteome</keyword>
<feature type="domain" description="Methyltransferase type 11" evidence="1">
    <location>
        <begin position="42"/>
        <end position="130"/>
    </location>
</feature>
<comment type="caution">
    <text evidence="2">The sequence shown here is derived from an EMBL/GenBank/DDBJ whole genome shotgun (WGS) entry which is preliminary data.</text>
</comment>
<dbReference type="RefSeq" id="WP_167965285.1">
    <property type="nucleotide sequence ID" value="NZ_JAATJJ010000002.1"/>
</dbReference>
<evidence type="ECO:0000313" key="3">
    <source>
        <dbReference type="Proteomes" id="UP000590442"/>
    </source>
</evidence>
<dbReference type="EMBL" id="JAATJJ010000002">
    <property type="protein sequence ID" value="NJB72349.1"/>
    <property type="molecule type" value="Genomic_DNA"/>
</dbReference>
<dbReference type="Proteomes" id="UP000590442">
    <property type="component" value="Unassembled WGS sequence"/>
</dbReference>
<name>A0A846R6E7_9FLAO</name>
<dbReference type="AlphaFoldDB" id="A0A846R6E7"/>
<protein>
    <submittedName>
        <fullName evidence="2">Ubiquinone/menaquinone biosynthesis C-methylase UbiE</fullName>
    </submittedName>
</protein>
<dbReference type="PANTHER" id="PTHR45180">
    <property type="entry name" value="OS01G0307686 PROTEIN"/>
    <property type="match status" value="1"/>
</dbReference>
<keyword evidence="2" id="KW-0489">Methyltransferase</keyword>
<dbReference type="Gene3D" id="3.40.50.150">
    <property type="entry name" value="Vaccinia Virus protein VP39"/>
    <property type="match status" value="1"/>
</dbReference>
<evidence type="ECO:0000313" key="2">
    <source>
        <dbReference type="EMBL" id="NJB72349.1"/>
    </source>
</evidence>
<dbReference type="GO" id="GO:0008757">
    <property type="term" value="F:S-adenosylmethionine-dependent methyltransferase activity"/>
    <property type="evidence" value="ECO:0007669"/>
    <property type="project" value="InterPro"/>
</dbReference>
<organism evidence="2 3">
    <name type="scientific">Saonia flava</name>
    <dbReference type="NCBI Taxonomy" id="523696"/>
    <lineage>
        <taxon>Bacteria</taxon>
        <taxon>Pseudomonadati</taxon>
        <taxon>Bacteroidota</taxon>
        <taxon>Flavobacteriia</taxon>
        <taxon>Flavobacteriales</taxon>
        <taxon>Flavobacteriaceae</taxon>
        <taxon>Saonia</taxon>
    </lineage>
</organism>
<evidence type="ECO:0000259" key="1">
    <source>
        <dbReference type="Pfam" id="PF08241"/>
    </source>
</evidence>
<dbReference type="PANTHER" id="PTHR45180:SF1">
    <property type="entry name" value="OS01G0307686 PROTEIN"/>
    <property type="match status" value="1"/>
</dbReference>
<reference evidence="2 3" key="1">
    <citation type="submission" date="2020-03" db="EMBL/GenBank/DDBJ databases">
        <title>Genomic Encyclopedia of Type Strains, Phase IV (KMG-IV): sequencing the most valuable type-strain genomes for metagenomic binning, comparative biology and taxonomic classification.</title>
        <authorList>
            <person name="Goeker M."/>
        </authorList>
    </citation>
    <scope>NUCLEOTIDE SEQUENCE [LARGE SCALE GENOMIC DNA]</scope>
    <source>
        <strain evidence="2 3">DSM 29762</strain>
    </source>
</reference>
<dbReference type="GO" id="GO:0032259">
    <property type="term" value="P:methylation"/>
    <property type="evidence" value="ECO:0007669"/>
    <property type="project" value="UniProtKB-KW"/>
</dbReference>
<dbReference type="CDD" id="cd02440">
    <property type="entry name" value="AdoMet_MTases"/>
    <property type="match status" value="1"/>
</dbReference>
<accession>A0A846R6E7</accession>
<dbReference type="InterPro" id="IPR013216">
    <property type="entry name" value="Methyltransf_11"/>
</dbReference>
<proteinExistence type="predicted"/>
<sequence>MKDALDKFSKQSTTYKKFRPTYPTDLFNFLYSKCPNKNIAWDCGTGNGQVALILSKSFEKVLATDISEKQIQNAEQKENIFYFLERAEKTSILSNSIDLITVAQAIHWFDLAAFNKEAKRVLKPNGVIAIWGYGLLRVNPKINEIIDSFYINEIGKYWNEERKHVDNGYSSILFDFNEIKIPEKFQIQTNWNLEQLEGYFNSWSSVQNYIEQRGINPVDELIKKISFEWKSEIQQVNFPIFIRVGNNKN</sequence>
<keyword evidence="2" id="KW-0808">Transferase</keyword>
<gene>
    <name evidence="2" type="ORF">GGR42_002840</name>
</gene>
<keyword evidence="2" id="KW-0830">Ubiquinone</keyword>
<dbReference type="Pfam" id="PF08241">
    <property type="entry name" value="Methyltransf_11"/>
    <property type="match status" value="1"/>
</dbReference>
<dbReference type="SUPFAM" id="SSF53335">
    <property type="entry name" value="S-adenosyl-L-methionine-dependent methyltransferases"/>
    <property type="match status" value="1"/>
</dbReference>